<evidence type="ECO:0000259" key="2">
    <source>
        <dbReference type="Pfam" id="PF23003"/>
    </source>
</evidence>
<sequence>MKRFLGVFYFVSYLLAIINGFEVIDCDICHQSYVIPSSVAEKSGSEENTKSCIKNGNSIENAESYRHSHLRYRCENGIMRIEGCFVDENKDLEIGENFVDHDKNTAMKCYKKDGSIGYKEIFCGNTECAICEENTNLGKILTPNVKKAPTQESSAVSSNLNVNRCSKNGQFFSEGETYRHNNLRYKCENGIMRVKGCYAQNDKDLDAGQNFVDQDTKSIFQCQQLGSKIGFKAIFCSATGFNEDMTDCKGITTSQEKAYDTISHHKIYVVKTEEGEKVDEEKNMHVNCECE</sequence>
<keyword evidence="1" id="KW-0732">Signal</keyword>
<reference evidence="4" key="1">
    <citation type="submission" date="2022-11" db="UniProtKB">
        <authorList>
            <consortium name="WormBaseParasite"/>
        </authorList>
    </citation>
    <scope>IDENTIFICATION</scope>
</reference>
<dbReference type="Pfam" id="PF23003">
    <property type="entry name" value="Fn1_2"/>
    <property type="match status" value="2"/>
</dbReference>
<protein>
    <recommendedName>
        <fullName evidence="2">Abnormal cell migration protein 18-like fibronectin type I domain-containing protein</fullName>
    </recommendedName>
</protein>
<dbReference type="WBParaSite" id="ACRNAN_Path_1483.g5794.t1">
    <property type="protein sequence ID" value="ACRNAN_Path_1483.g5794.t1"/>
    <property type="gene ID" value="ACRNAN_Path_1483.g5794"/>
</dbReference>
<feature type="domain" description="Abnormal cell migration protein 18-like fibronectin type I" evidence="2">
    <location>
        <begin position="51"/>
        <end position="114"/>
    </location>
</feature>
<evidence type="ECO:0000256" key="1">
    <source>
        <dbReference type="SAM" id="SignalP"/>
    </source>
</evidence>
<feature type="signal peptide" evidence="1">
    <location>
        <begin position="1"/>
        <end position="20"/>
    </location>
</feature>
<evidence type="ECO:0000313" key="4">
    <source>
        <dbReference type="WBParaSite" id="ACRNAN_Path_1483.g5794.t1"/>
    </source>
</evidence>
<proteinExistence type="predicted"/>
<dbReference type="Proteomes" id="UP000887540">
    <property type="component" value="Unplaced"/>
</dbReference>
<dbReference type="AlphaFoldDB" id="A0A914C135"/>
<organism evidence="3 4">
    <name type="scientific">Acrobeloides nanus</name>
    <dbReference type="NCBI Taxonomy" id="290746"/>
    <lineage>
        <taxon>Eukaryota</taxon>
        <taxon>Metazoa</taxon>
        <taxon>Ecdysozoa</taxon>
        <taxon>Nematoda</taxon>
        <taxon>Chromadorea</taxon>
        <taxon>Rhabditida</taxon>
        <taxon>Tylenchina</taxon>
        <taxon>Cephalobomorpha</taxon>
        <taxon>Cephaloboidea</taxon>
        <taxon>Cephalobidae</taxon>
        <taxon>Acrobeloides</taxon>
    </lineage>
</organism>
<accession>A0A914C135</accession>
<dbReference type="InterPro" id="IPR055119">
    <property type="entry name" value="Mig18_Fn1"/>
</dbReference>
<keyword evidence="3" id="KW-1185">Reference proteome</keyword>
<name>A0A914C135_9BILA</name>
<feature type="chain" id="PRO_5037586457" description="Abnormal cell migration protein 18-like fibronectin type I domain-containing protein" evidence="1">
    <location>
        <begin position="21"/>
        <end position="291"/>
    </location>
</feature>
<evidence type="ECO:0000313" key="3">
    <source>
        <dbReference type="Proteomes" id="UP000887540"/>
    </source>
</evidence>
<feature type="domain" description="Abnormal cell migration protein 18-like fibronectin type I" evidence="2">
    <location>
        <begin position="164"/>
        <end position="227"/>
    </location>
</feature>